<evidence type="ECO:0008006" key="3">
    <source>
        <dbReference type="Google" id="ProtNLM"/>
    </source>
</evidence>
<gene>
    <name evidence="1" type="ORF">M413DRAFT_366543</name>
</gene>
<evidence type="ECO:0000313" key="1">
    <source>
        <dbReference type="EMBL" id="KIM44928.1"/>
    </source>
</evidence>
<sequence length="224" mass="26111">MLQRLFPEIPYDIQREVIHTSWHSPSLSTQDRITFMISSTTISKSWMNIFNRVAYRDIYIPCPSYLKYYLHMLRLDTSAHNDTPRHLSNDLCRSLTFAFDSPNMTRFCLSELLHSIKIFGTLPHLRTLTIRYSSFSLDDIFDCYQYIDFPDQIENLEVSVTSKTRVGGIQPLRVIVDPPWHLPHVRRLSIKGGDENLVANYLDACPQLQVLETDLKFQIKGLQV</sequence>
<dbReference type="OrthoDB" id="2836053at2759"/>
<dbReference type="Proteomes" id="UP000053424">
    <property type="component" value="Unassembled WGS sequence"/>
</dbReference>
<dbReference type="EMBL" id="KN831773">
    <property type="protein sequence ID" value="KIM44928.1"/>
    <property type="molecule type" value="Genomic_DNA"/>
</dbReference>
<reference evidence="1 2" key="1">
    <citation type="submission" date="2014-04" db="EMBL/GenBank/DDBJ databases">
        <authorList>
            <consortium name="DOE Joint Genome Institute"/>
            <person name="Kuo A."/>
            <person name="Gay G."/>
            <person name="Dore J."/>
            <person name="Kohler A."/>
            <person name="Nagy L.G."/>
            <person name="Floudas D."/>
            <person name="Copeland A."/>
            <person name="Barry K.W."/>
            <person name="Cichocki N."/>
            <person name="Veneault-Fourrey C."/>
            <person name="LaButti K."/>
            <person name="Lindquist E.A."/>
            <person name="Lipzen A."/>
            <person name="Lundell T."/>
            <person name="Morin E."/>
            <person name="Murat C."/>
            <person name="Sun H."/>
            <person name="Tunlid A."/>
            <person name="Henrissat B."/>
            <person name="Grigoriev I.V."/>
            <person name="Hibbett D.S."/>
            <person name="Martin F."/>
            <person name="Nordberg H.P."/>
            <person name="Cantor M.N."/>
            <person name="Hua S.X."/>
        </authorList>
    </citation>
    <scope>NUCLEOTIDE SEQUENCE [LARGE SCALE GENOMIC DNA]</scope>
    <source>
        <strain evidence="2">h7</strain>
    </source>
</reference>
<keyword evidence="2" id="KW-1185">Reference proteome</keyword>
<dbReference type="HOGENOM" id="CLU_1107214_0_0_1"/>
<evidence type="ECO:0000313" key="2">
    <source>
        <dbReference type="Proteomes" id="UP000053424"/>
    </source>
</evidence>
<protein>
    <recommendedName>
        <fullName evidence="3">F-box domain-containing protein</fullName>
    </recommendedName>
</protein>
<organism evidence="1 2">
    <name type="scientific">Hebeloma cylindrosporum</name>
    <dbReference type="NCBI Taxonomy" id="76867"/>
    <lineage>
        <taxon>Eukaryota</taxon>
        <taxon>Fungi</taxon>
        <taxon>Dikarya</taxon>
        <taxon>Basidiomycota</taxon>
        <taxon>Agaricomycotina</taxon>
        <taxon>Agaricomycetes</taxon>
        <taxon>Agaricomycetidae</taxon>
        <taxon>Agaricales</taxon>
        <taxon>Agaricineae</taxon>
        <taxon>Hymenogastraceae</taxon>
        <taxon>Hebeloma</taxon>
    </lineage>
</organism>
<reference evidence="2" key="2">
    <citation type="submission" date="2015-01" db="EMBL/GenBank/DDBJ databases">
        <title>Evolutionary Origins and Diversification of the Mycorrhizal Mutualists.</title>
        <authorList>
            <consortium name="DOE Joint Genome Institute"/>
            <consortium name="Mycorrhizal Genomics Consortium"/>
            <person name="Kohler A."/>
            <person name="Kuo A."/>
            <person name="Nagy L.G."/>
            <person name="Floudas D."/>
            <person name="Copeland A."/>
            <person name="Barry K.W."/>
            <person name="Cichocki N."/>
            <person name="Veneault-Fourrey C."/>
            <person name="LaButti K."/>
            <person name="Lindquist E.A."/>
            <person name="Lipzen A."/>
            <person name="Lundell T."/>
            <person name="Morin E."/>
            <person name="Murat C."/>
            <person name="Riley R."/>
            <person name="Ohm R."/>
            <person name="Sun H."/>
            <person name="Tunlid A."/>
            <person name="Henrissat B."/>
            <person name="Grigoriev I.V."/>
            <person name="Hibbett D.S."/>
            <person name="Martin F."/>
        </authorList>
    </citation>
    <scope>NUCLEOTIDE SEQUENCE [LARGE SCALE GENOMIC DNA]</scope>
    <source>
        <strain evidence="2">h7</strain>
    </source>
</reference>
<proteinExistence type="predicted"/>
<name>A0A0C2Y4X7_HEBCY</name>
<dbReference type="AlphaFoldDB" id="A0A0C2Y4X7"/>
<accession>A0A0C2Y4X7</accession>